<reference evidence="7" key="1">
    <citation type="submission" date="2021-06" db="EMBL/GenBank/DDBJ databases">
        <authorList>
            <person name="Criscuolo A."/>
        </authorList>
    </citation>
    <scope>NUCLEOTIDE SEQUENCE</scope>
    <source>
        <strain evidence="7">CIP111600</strain>
    </source>
</reference>
<feature type="coiled-coil region" evidence="6">
    <location>
        <begin position="403"/>
        <end position="431"/>
    </location>
</feature>
<keyword evidence="3" id="KW-0472">Membrane</keyword>
<evidence type="ECO:0000256" key="2">
    <source>
        <dbReference type="ARBA" id="ARBA00022729"/>
    </source>
</evidence>
<gene>
    <name evidence="7" type="ORF">PAESOLCIP111_01110</name>
</gene>
<dbReference type="PANTHER" id="PTHR43649:SF33">
    <property type="entry name" value="POLYGALACTURONAN_RHAMNOGALACTURONAN-BINDING PROTEIN YTCQ"/>
    <property type="match status" value="1"/>
</dbReference>
<evidence type="ECO:0000256" key="1">
    <source>
        <dbReference type="ARBA" id="ARBA00022475"/>
    </source>
</evidence>
<evidence type="ECO:0000313" key="8">
    <source>
        <dbReference type="Proteomes" id="UP000693672"/>
    </source>
</evidence>
<keyword evidence="5" id="KW-0449">Lipoprotein</keyword>
<evidence type="ECO:0008006" key="9">
    <source>
        <dbReference type="Google" id="ProtNLM"/>
    </source>
</evidence>
<evidence type="ECO:0000313" key="7">
    <source>
        <dbReference type="EMBL" id="CAG7608909.1"/>
    </source>
</evidence>
<evidence type="ECO:0000256" key="5">
    <source>
        <dbReference type="ARBA" id="ARBA00023288"/>
    </source>
</evidence>
<dbReference type="Proteomes" id="UP000693672">
    <property type="component" value="Unassembled WGS sequence"/>
</dbReference>
<keyword evidence="8" id="KW-1185">Reference proteome</keyword>
<evidence type="ECO:0000256" key="6">
    <source>
        <dbReference type="SAM" id="Coils"/>
    </source>
</evidence>
<accession>A0A916NVL5</accession>
<dbReference type="InterPro" id="IPR050490">
    <property type="entry name" value="Bact_solute-bd_prot1"/>
</dbReference>
<keyword evidence="6" id="KW-0175">Coiled coil</keyword>
<proteinExistence type="predicted"/>
<dbReference type="PANTHER" id="PTHR43649">
    <property type="entry name" value="ARABINOSE-BINDING PROTEIN-RELATED"/>
    <property type="match status" value="1"/>
</dbReference>
<organism evidence="7 8">
    <name type="scientific">Paenibacillus solanacearum</name>
    <dbReference type="NCBI Taxonomy" id="2048548"/>
    <lineage>
        <taxon>Bacteria</taxon>
        <taxon>Bacillati</taxon>
        <taxon>Bacillota</taxon>
        <taxon>Bacilli</taxon>
        <taxon>Bacillales</taxon>
        <taxon>Paenibacillaceae</taxon>
        <taxon>Paenibacillus</taxon>
    </lineage>
</organism>
<comment type="caution">
    <text evidence="7">The sequence shown here is derived from an EMBL/GenBank/DDBJ whole genome shotgun (WGS) entry which is preliminary data.</text>
</comment>
<dbReference type="AlphaFoldDB" id="A0A916NVL5"/>
<evidence type="ECO:0000256" key="4">
    <source>
        <dbReference type="ARBA" id="ARBA00023139"/>
    </source>
</evidence>
<dbReference type="RefSeq" id="WP_218090926.1">
    <property type="nucleotide sequence ID" value="NZ_CAJVAS010000003.1"/>
</dbReference>
<dbReference type="Pfam" id="PF01547">
    <property type="entry name" value="SBP_bac_1"/>
    <property type="match status" value="1"/>
</dbReference>
<dbReference type="PROSITE" id="PS51257">
    <property type="entry name" value="PROKAR_LIPOPROTEIN"/>
    <property type="match status" value="1"/>
</dbReference>
<dbReference type="EMBL" id="CAJVAS010000003">
    <property type="protein sequence ID" value="CAG7608909.1"/>
    <property type="molecule type" value="Genomic_DNA"/>
</dbReference>
<keyword evidence="1" id="KW-1003">Cell membrane</keyword>
<keyword evidence="4" id="KW-0564">Palmitate</keyword>
<protein>
    <recommendedName>
        <fullName evidence="9">Extracellular solute-binding protein</fullName>
    </recommendedName>
</protein>
<sequence>MNKRQIACIVAMALAISGCAKEPDRGEGKPIPEAAPEPVTLKMFLTQGFNEQEMQEMLVGPLQAKYPYITLETVTGKIEDLLASGDLPDLITIWNGQILPYYRLGLLEDITPVLKQNQVDLSRFEPSSLDAIRVGEIGKNELFGLPYTMQLNALYYNKDIFDRFGVAYPKDGMTWDDTIELARKVSRVENGTQYRGLDYETIIRIAFPLSVNFVDHQKQTANVNSDAWRNAFQTAKRIISIPNNMPKKIDSGGSTAFFQEKNVAMFASVNHFRNLQKPIEEGLNLGVAQYPSYPHQPNVYGLADSHYMLVSKQSKHKDAAVKVLKTLTSDEVQKIAVSKFARLTPLRNNQIKELFGSEMPHLKGIDFKSVFKSKAAPGPIFPTIYGQAYSVMSQEYIKFASDQQDLNTALKTAEERINQLLEQEKKAAANK</sequence>
<name>A0A916NVL5_9BACL</name>
<keyword evidence="2" id="KW-0732">Signal</keyword>
<dbReference type="InterPro" id="IPR006059">
    <property type="entry name" value="SBP"/>
</dbReference>
<evidence type="ECO:0000256" key="3">
    <source>
        <dbReference type="ARBA" id="ARBA00023136"/>
    </source>
</evidence>